<organism evidence="2">
    <name type="scientific">Arundo donax</name>
    <name type="common">Giant reed</name>
    <name type="synonym">Donax arundinaceus</name>
    <dbReference type="NCBI Taxonomy" id="35708"/>
    <lineage>
        <taxon>Eukaryota</taxon>
        <taxon>Viridiplantae</taxon>
        <taxon>Streptophyta</taxon>
        <taxon>Embryophyta</taxon>
        <taxon>Tracheophyta</taxon>
        <taxon>Spermatophyta</taxon>
        <taxon>Magnoliopsida</taxon>
        <taxon>Liliopsida</taxon>
        <taxon>Poales</taxon>
        <taxon>Poaceae</taxon>
        <taxon>PACMAD clade</taxon>
        <taxon>Arundinoideae</taxon>
        <taxon>Arundineae</taxon>
        <taxon>Arundo</taxon>
    </lineage>
</organism>
<dbReference type="EMBL" id="GBRH01203749">
    <property type="protein sequence ID" value="JAD94146.1"/>
    <property type="molecule type" value="Transcribed_RNA"/>
</dbReference>
<feature type="compositionally biased region" description="Low complexity" evidence="1">
    <location>
        <begin position="77"/>
        <end position="89"/>
    </location>
</feature>
<protein>
    <submittedName>
        <fullName evidence="2">Uncharacterized protein</fullName>
    </submittedName>
</protein>
<reference evidence="2" key="2">
    <citation type="journal article" date="2015" name="Data Brief">
        <title>Shoot transcriptome of the giant reed, Arundo donax.</title>
        <authorList>
            <person name="Barrero R.A."/>
            <person name="Guerrero F.D."/>
            <person name="Moolhuijzen P."/>
            <person name="Goolsby J.A."/>
            <person name="Tidwell J."/>
            <person name="Bellgard S.E."/>
            <person name="Bellgard M.I."/>
        </authorList>
    </citation>
    <scope>NUCLEOTIDE SEQUENCE</scope>
    <source>
        <tissue evidence="2">Shoot tissue taken approximately 20 cm above the soil surface</tissue>
    </source>
</reference>
<evidence type="ECO:0000256" key="1">
    <source>
        <dbReference type="SAM" id="MobiDB-lite"/>
    </source>
</evidence>
<evidence type="ECO:0000313" key="2">
    <source>
        <dbReference type="EMBL" id="JAD94146.1"/>
    </source>
</evidence>
<feature type="compositionally biased region" description="Basic residues" evidence="1">
    <location>
        <begin position="56"/>
        <end position="76"/>
    </location>
</feature>
<accession>A0A0A9E290</accession>
<name>A0A0A9E290_ARUDO</name>
<proteinExistence type="predicted"/>
<feature type="region of interest" description="Disordered" evidence="1">
    <location>
        <begin position="28"/>
        <end position="105"/>
    </location>
</feature>
<dbReference type="AlphaFoldDB" id="A0A0A9E290"/>
<sequence length="105" mass="11369">MFSYLSYCQTVPLCPAILFFPRSGRAAGIGAPPGRSPRRYAPAGSGIRRGPMSGPLRKRRSGGRQARWRGRKRKKASAAVEQPPAARAAMGDGLIDRPHRSLGRV</sequence>
<reference evidence="2" key="1">
    <citation type="submission" date="2014-09" db="EMBL/GenBank/DDBJ databases">
        <authorList>
            <person name="Magalhaes I.L.F."/>
            <person name="Oliveira U."/>
            <person name="Santos F.R."/>
            <person name="Vidigal T.H.D.A."/>
            <person name="Brescovit A.D."/>
            <person name="Santos A.J."/>
        </authorList>
    </citation>
    <scope>NUCLEOTIDE SEQUENCE</scope>
    <source>
        <tissue evidence="2">Shoot tissue taken approximately 20 cm above the soil surface</tissue>
    </source>
</reference>